<evidence type="ECO:0000256" key="1">
    <source>
        <dbReference type="SAM" id="MobiDB-lite"/>
    </source>
</evidence>
<comment type="caution">
    <text evidence="2">The sequence shown here is derived from an EMBL/GenBank/DDBJ whole genome shotgun (WGS) entry which is preliminary data.</text>
</comment>
<keyword evidence="3" id="KW-1185">Reference proteome</keyword>
<protein>
    <submittedName>
        <fullName evidence="2">Uncharacterized protein</fullName>
    </submittedName>
</protein>
<gene>
    <name evidence="2" type="ORF">GEV02_21090</name>
</gene>
<dbReference type="InterPro" id="IPR043991">
    <property type="entry name" value="Gp3-like"/>
</dbReference>
<proteinExistence type="predicted"/>
<sequence length="418" mass="45478">MPNIAVMHVGPRPSVLGRRAARIPTGGKIRAGIKVLTKAAAAQAGARKLYDDGLATGMSFDQIEQLIRHAFPHVGTPMAPKNVPWFTAHPGDFANRAVADRLLELYGEERADGVRRLYRFPVLFPADQWQLVMPHELVAWGSSGRKFWSEYSPDGHTRHCMRYAAPALPNGRRVIRLFGGRQPELRPDNGGQCEPQQCEQYQSKACNLSGAFIFYVPGIPSLDAFELHTNSFYALSRAIEKFDTLAALGNGKISGFLDQQGATFIMTKQLREVSHINEHGQPERAEHWLIELEAPIDMGALLRGAGDRQLLERGEAAALMLEGPAALPAAEAPSPQASTASHTAVAQDAHAALPARQPALPSDDLERIRQLARAGGADPDRFLQDVDHRLGQGWRRNARARASVEAELTAGGAAGAQP</sequence>
<evidence type="ECO:0000313" key="3">
    <source>
        <dbReference type="Proteomes" id="UP000440498"/>
    </source>
</evidence>
<dbReference type="EMBL" id="WHUG01000009">
    <property type="protein sequence ID" value="MQA40652.1"/>
    <property type="molecule type" value="Genomic_DNA"/>
</dbReference>
<reference evidence="2 3" key="1">
    <citation type="submission" date="2019-10" db="EMBL/GenBank/DDBJ databases">
        <title>Two novel species isolated from a subtropical stream in China.</title>
        <authorList>
            <person name="Lu H."/>
        </authorList>
    </citation>
    <scope>NUCLEOTIDE SEQUENCE [LARGE SCALE GENOMIC DNA]</scope>
    <source>
        <strain evidence="2 3">FT29W</strain>
    </source>
</reference>
<feature type="compositionally biased region" description="Low complexity" evidence="1">
    <location>
        <begin position="329"/>
        <end position="341"/>
    </location>
</feature>
<evidence type="ECO:0000313" key="2">
    <source>
        <dbReference type="EMBL" id="MQA40652.1"/>
    </source>
</evidence>
<dbReference type="Proteomes" id="UP000440498">
    <property type="component" value="Unassembled WGS sequence"/>
</dbReference>
<feature type="region of interest" description="Disordered" evidence="1">
    <location>
        <begin position="393"/>
        <end position="418"/>
    </location>
</feature>
<name>A0A6A7N6Z3_9BURK</name>
<accession>A0A6A7N6Z3</accession>
<dbReference type="AlphaFoldDB" id="A0A6A7N6Z3"/>
<organism evidence="2 3">
    <name type="scientific">Rugamonas aquatica</name>
    <dbReference type="NCBI Taxonomy" id="2743357"/>
    <lineage>
        <taxon>Bacteria</taxon>
        <taxon>Pseudomonadati</taxon>
        <taxon>Pseudomonadota</taxon>
        <taxon>Betaproteobacteria</taxon>
        <taxon>Burkholderiales</taxon>
        <taxon>Oxalobacteraceae</taxon>
        <taxon>Telluria group</taxon>
        <taxon>Rugamonas</taxon>
    </lineage>
</organism>
<dbReference type="RefSeq" id="WP_152839949.1">
    <property type="nucleotide sequence ID" value="NZ_WHUG01000009.1"/>
</dbReference>
<dbReference type="Pfam" id="PF18897">
    <property type="entry name" value="Gp3-like"/>
    <property type="match status" value="1"/>
</dbReference>
<feature type="region of interest" description="Disordered" evidence="1">
    <location>
        <begin position="329"/>
        <end position="363"/>
    </location>
</feature>